<feature type="region of interest" description="Disordered" evidence="1">
    <location>
        <begin position="26"/>
        <end position="58"/>
    </location>
</feature>
<protein>
    <submittedName>
        <fullName evidence="2">Uncharacterized protein</fullName>
    </submittedName>
</protein>
<reference evidence="2 3" key="1">
    <citation type="journal article" date="2014" name="Agronomy (Basel)">
        <title>A Draft Genome Sequence for Ensete ventricosum, the Drought-Tolerant Tree Against Hunger.</title>
        <authorList>
            <person name="Harrison J."/>
            <person name="Moore K.A."/>
            <person name="Paszkiewicz K."/>
            <person name="Jones T."/>
            <person name="Grant M."/>
            <person name="Ambacheew D."/>
            <person name="Muzemil S."/>
            <person name="Studholme D.J."/>
        </authorList>
    </citation>
    <scope>NUCLEOTIDE SEQUENCE [LARGE SCALE GENOMIC DNA]</scope>
</reference>
<comment type="caution">
    <text evidence="2">The sequence shown here is derived from an EMBL/GenBank/DDBJ whole genome shotgun (WGS) entry which is preliminary data.</text>
</comment>
<evidence type="ECO:0000313" key="2">
    <source>
        <dbReference type="EMBL" id="RRT75639.1"/>
    </source>
</evidence>
<feature type="compositionally biased region" description="Basic and acidic residues" evidence="1">
    <location>
        <begin position="31"/>
        <end position="42"/>
    </location>
</feature>
<dbReference type="Proteomes" id="UP000287651">
    <property type="component" value="Unassembled WGS sequence"/>
</dbReference>
<organism evidence="2 3">
    <name type="scientific">Ensete ventricosum</name>
    <name type="common">Abyssinian banana</name>
    <name type="synonym">Musa ensete</name>
    <dbReference type="NCBI Taxonomy" id="4639"/>
    <lineage>
        <taxon>Eukaryota</taxon>
        <taxon>Viridiplantae</taxon>
        <taxon>Streptophyta</taxon>
        <taxon>Embryophyta</taxon>
        <taxon>Tracheophyta</taxon>
        <taxon>Spermatophyta</taxon>
        <taxon>Magnoliopsida</taxon>
        <taxon>Liliopsida</taxon>
        <taxon>Zingiberales</taxon>
        <taxon>Musaceae</taxon>
        <taxon>Ensete</taxon>
    </lineage>
</organism>
<evidence type="ECO:0000313" key="3">
    <source>
        <dbReference type="Proteomes" id="UP000287651"/>
    </source>
</evidence>
<evidence type="ECO:0000256" key="1">
    <source>
        <dbReference type="SAM" id="MobiDB-lite"/>
    </source>
</evidence>
<sequence>MVDGLMKSGFDSAWAVPGRSGRITAYLTGGEAKEEPGTDAGKKGRGSSRGPSPPPPPIYLWDKSRYKLFLPLHYGSLLI</sequence>
<gene>
    <name evidence="2" type="ORF">B296_00005754</name>
</gene>
<dbReference type="EMBL" id="AMZH03002418">
    <property type="protein sequence ID" value="RRT75639.1"/>
    <property type="molecule type" value="Genomic_DNA"/>
</dbReference>
<proteinExistence type="predicted"/>
<name>A0A427AHA9_ENSVE</name>
<accession>A0A427AHA9</accession>
<dbReference type="AlphaFoldDB" id="A0A427AHA9"/>